<dbReference type="PANTHER" id="PTHR24173">
    <property type="entry name" value="ANKYRIN REPEAT CONTAINING"/>
    <property type="match status" value="1"/>
</dbReference>
<evidence type="ECO:0000313" key="12">
    <source>
        <dbReference type="Proteomes" id="UP001150907"/>
    </source>
</evidence>
<dbReference type="AlphaFoldDB" id="A0A9W8EEA2"/>
<feature type="compositionally biased region" description="Basic residues" evidence="8">
    <location>
        <begin position="483"/>
        <end position="492"/>
    </location>
</feature>
<evidence type="ECO:0000256" key="9">
    <source>
        <dbReference type="SAM" id="Phobius"/>
    </source>
</evidence>
<evidence type="ECO:0000256" key="1">
    <source>
        <dbReference type="ARBA" id="ARBA00004651"/>
    </source>
</evidence>
<evidence type="ECO:0000259" key="10">
    <source>
        <dbReference type="Pfam" id="PF22997"/>
    </source>
</evidence>
<keyword evidence="6" id="KW-0325">Glycoprotein</keyword>
<dbReference type="EMBL" id="JANBQF010000335">
    <property type="protein sequence ID" value="KAJ2002100.1"/>
    <property type="molecule type" value="Genomic_DNA"/>
</dbReference>
<evidence type="ECO:0000256" key="7">
    <source>
        <dbReference type="PROSITE-ProRule" id="PRU00023"/>
    </source>
</evidence>
<dbReference type="Gene3D" id="1.25.40.20">
    <property type="entry name" value="Ankyrin repeat-containing domain"/>
    <property type="match status" value="3"/>
</dbReference>
<dbReference type="InterPro" id="IPR054295">
    <property type="entry name" value="CHS4-like_dom"/>
</dbReference>
<keyword evidence="11" id="KW-0067">ATP-binding</keyword>
<keyword evidence="2" id="KW-1003">Cell membrane</keyword>
<dbReference type="Pfam" id="PF13857">
    <property type="entry name" value="Ank_5"/>
    <property type="match status" value="1"/>
</dbReference>
<keyword evidence="9" id="KW-0472">Membrane</keyword>
<keyword evidence="12" id="KW-1185">Reference proteome</keyword>
<feature type="repeat" description="ANK" evidence="7">
    <location>
        <begin position="179"/>
        <end position="211"/>
    </location>
</feature>
<keyword evidence="9" id="KW-0812">Transmembrane</keyword>
<dbReference type="InterPro" id="IPR002110">
    <property type="entry name" value="Ankyrin_rpt"/>
</dbReference>
<reference evidence="11" key="1">
    <citation type="submission" date="2022-07" db="EMBL/GenBank/DDBJ databases">
        <title>Phylogenomic reconstructions and comparative analyses of Kickxellomycotina fungi.</title>
        <authorList>
            <person name="Reynolds N.K."/>
            <person name="Stajich J.E."/>
            <person name="Barry K."/>
            <person name="Grigoriev I.V."/>
            <person name="Crous P."/>
            <person name="Smith M.E."/>
        </authorList>
    </citation>
    <scope>NUCLEOTIDE SEQUENCE</scope>
    <source>
        <strain evidence="11">IMI 214461</strain>
    </source>
</reference>
<dbReference type="Pfam" id="PF03142">
    <property type="entry name" value="Chitin_synth_2"/>
    <property type="match status" value="1"/>
</dbReference>
<name>A0A9W8EEA2_9FUNG</name>
<dbReference type="SUPFAM" id="SSF48403">
    <property type="entry name" value="Ankyrin repeat"/>
    <property type="match status" value="1"/>
</dbReference>
<sequence>MRYSTPGRHTSSRRSDVSVRDIRSTYSIFRVDRGLLPESGTQLASSVLAACMANDLDVFVGCVLGASAGVPLSIRFNHGLTPLMVACKCGATQVVRWICQHDGAAVNSTDVHGNTALHLAAAAGYTLCVESLLSSGAAAARQNSEGVAPIHYAAYHGHKDTVLQVLRHSAAVTDQRDSSGKTPLMLAAFRGRTQAVSALLSSAASVNARDNAGWTALMYAAFTGRIVICRELLEYAANRTIVDYGSGKSAAVLAQDAGYYEVADMLLNKEALLRTPSLPEGIHMPAFSPVSRSATHSVKPAARMSQHTSFSSMLRPAIERALSPSLRRASRSINSQSRRAAYAAPLPLPLPPIPPAPVRHSRISATPRLTVPAETPAGLNIVLPSLHSVHRAASAATRVSNLAPIPEASNTEHTPIRAAHKAARARTTQTLTSTPAAISGGAAKPRRDPSLAPTHSVPEKQSTEIQLTPIAAKEALVKQTNKQPKRLTRKAVPKTAAHSLPGTTPAAAAAPKSNLTPIDGPPHTAIAMVPNKHRIQPPITPSGGWDQRATPAPLHGNAPKPPSIPDRIRDTISRASLKFHDVRTSQALKQENVATAATAFPAHLSHGNALSHTELGHATGAKYVNLGSVTHRRRKTASPTSRKAPPAADPYKRYHDSSWIRPYWNAFARIVTLWMPDFVLRILLRKETPGKRLAWREKIALCFIILLITAFTALISFGLSALFCHPVDPISLDALREKYGANGTQKLTVIRGRLYDVTDARHASSLGLTPLQFGSDASGMFAPFPDEAKKCTHWPPGKTSRNCYSVFGESPACGAMSRQKLDTLRQLETNKWIAYQWDDVLHGNGSGNLFVYNEFVYSLRPYLASTAAPGGDEYFGKDLTQTLRDLVGTDATIAVSRSRALQELVPCWDAQLRLGRIEGSTVGCVITSSITILVTVILNIMILIKLACAVLFDWAFSVQLTKITKHFIRGSNKRVPHVLITITCYDENEDTIRSTLDSIALTNYACSRKILFIIADGDVAATGDTRTTPQVLRGLINRSNPHEPVQPLPYIAVGEGPWAFNAAEVIPGSYVSLNGITVPCILIIKVGTKREREQNMPKAGNRGKRDSQLIILQWLRNVLLNDHLTPLEFELCRSASQLAKLNPDQFEYLLMVDADTSIDIECIPRLVAAMERDPGIMGL</sequence>
<evidence type="ECO:0000313" key="11">
    <source>
        <dbReference type="EMBL" id="KAJ2002100.1"/>
    </source>
</evidence>
<keyword evidence="5 7" id="KW-0040">ANK repeat</keyword>
<dbReference type="SMART" id="SM00248">
    <property type="entry name" value="ANK"/>
    <property type="match status" value="6"/>
</dbReference>
<dbReference type="Pfam" id="PF12796">
    <property type="entry name" value="Ank_2"/>
    <property type="match status" value="1"/>
</dbReference>
<comment type="caution">
    <text evidence="11">The sequence shown here is derived from an EMBL/GenBank/DDBJ whole genome shotgun (WGS) entry which is preliminary data.</text>
</comment>
<feature type="non-terminal residue" evidence="11">
    <location>
        <position position="1179"/>
    </location>
</feature>
<keyword evidence="11" id="KW-0347">Helicase</keyword>
<evidence type="ECO:0000256" key="2">
    <source>
        <dbReference type="ARBA" id="ARBA00022475"/>
    </source>
</evidence>
<dbReference type="InterPro" id="IPR036770">
    <property type="entry name" value="Ankyrin_rpt-contain_sf"/>
</dbReference>
<keyword evidence="9" id="KW-1133">Transmembrane helix</keyword>
<keyword evidence="3" id="KW-0808">Transferase</keyword>
<dbReference type="SUPFAM" id="SSF53448">
    <property type="entry name" value="Nucleotide-diphospho-sugar transferases"/>
    <property type="match status" value="1"/>
</dbReference>
<feature type="repeat" description="ANK" evidence="7">
    <location>
        <begin position="212"/>
        <end position="244"/>
    </location>
</feature>
<dbReference type="Pfam" id="PF00023">
    <property type="entry name" value="Ank"/>
    <property type="match status" value="1"/>
</dbReference>
<dbReference type="GO" id="GO:0004386">
    <property type="term" value="F:helicase activity"/>
    <property type="evidence" value="ECO:0007669"/>
    <property type="project" value="UniProtKB-KW"/>
</dbReference>
<keyword evidence="4" id="KW-0677">Repeat</keyword>
<comment type="subcellular location">
    <subcellularLocation>
        <location evidence="1">Cell membrane</location>
        <topology evidence="1">Multi-pass membrane protein</topology>
    </subcellularLocation>
</comment>
<dbReference type="OrthoDB" id="370884at2759"/>
<dbReference type="Pfam" id="PF22997">
    <property type="entry name" value="CHS4"/>
    <property type="match status" value="1"/>
</dbReference>
<evidence type="ECO:0000256" key="4">
    <source>
        <dbReference type="ARBA" id="ARBA00022737"/>
    </source>
</evidence>
<dbReference type="PANTHER" id="PTHR24173:SF74">
    <property type="entry name" value="ANKYRIN REPEAT DOMAIN-CONTAINING PROTEIN 16"/>
    <property type="match status" value="1"/>
</dbReference>
<dbReference type="GO" id="GO:0005886">
    <property type="term" value="C:plasma membrane"/>
    <property type="evidence" value="ECO:0007669"/>
    <property type="project" value="UniProtKB-SubCell"/>
</dbReference>
<feature type="transmembrane region" description="Helical" evidence="9">
    <location>
        <begin position="699"/>
        <end position="723"/>
    </location>
</feature>
<accession>A0A9W8EEA2</accession>
<evidence type="ECO:0000256" key="3">
    <source>
        <dbReference type="ARBA" id="ARBA00022679"/>
    </source>
</evidence>
<protein>
    <submittedName>
        <fullName evidence="11">ATP-dependent RNA helicase</fullName>
    </submittedName>
</protein>
<feature type="domain" description="Chitin synthase 4-like" evidence="10">
    <location>
        <begin position="833"/>
        <end position="915"/>
    </location>
</feature>
<feature type="region of interest" description="Disordered" evidence="8">
    <location>
        <begin position="425"/>
        <end position="463"/>
    </location>
</feature>
<gene>
    <name evidence="11" type="primary">HAS1_1</name>
    <name evidence="11" type="ORF">H4R26_003787</name>
</gene>
<dbReference type="GO" id="GO:0016740">
    <property type="term" value="F:transferase activity"/>
    <property type="evidence" value="ECO:0007669"/>
    <property type="project" value="UniProtKB-KW"/>
</dbReference>
<keyword evidence="11" id="KW-0378">Hydrolase</keyword>
<keyword evidence="11" id="KW-0547">Nucleotide-binding</keyword>
<dbReference type="PROSITE" id="PS50088">
    <property type="entry name" value="ANK_REPEAT"/>
    <property type="match status" value="4"/>
</dbReference>
<evidence type="ECO:0000256" key="8">
    <source>
        <dbReference type="SAM" id="MobiDB-lite"/>
    </source>
</evidence>
<proteinExistence type="predicted"/>
<evidence type="ECO:0000256" key="6">
    <source>
        <dbReference type="ARBA" id="ARBA00023180"/>
    </source>
</evidence>
<dbReference type="Proteomes" id="UP001150907">
    <property type="component" value="Unassembled WGS sequence"/>
</dbReference>
<feature type="compositionally biased region" description="Polar residues" evidence="8">
    <location>
        <begin position="427"/>
        <end position="436"/>
    </location>
</feature>
<feature type="region of interest" description="Disordered" evidence="8">
    <location>
        <begin position="629"/>
        <end position="651"/>
    </location>
</feature>
<feature type="repeat" description="ANK" evidence="7">
    <location>
        <begin position="112"/>
        <end position="144"/>
    </location>
</feature>
<dbReference type="PROSITE" id="PS50297">
    <property type="entry name" value="ANK_REP_REGION"/>
    <property type="match status" value="3"/>
</dbReference>
<dbReference type="InterPro" id="IPR029044">
    <property type="entry name" value="Nucleotide-diphossugar_trans"/>
</dbReference>
<feature type="transmembrane region" description="Helical" evidence="9">
    <location>
        <begin position="930"/>
        <end position="956"/>
    </location>
</feature>
<evidence type="ECO:0000256" key="5">
    <source>
        <dbReference type="ARBA" id="ARBA00023043"/>
    </source>
</evidence>
<organism evidence="11 12">
    <name type="scientific">Coemansia thaxteri</name>
    <dbReference type="NCBI Taxonomy" id="2663907"/>
    <lineage>
        <taxon>Eukaryota</taxon>
        <taxon>Fungi</taxon>
        <taxon>Fungi incertae sedis</taxon>
        <taxon>Zoopagomycota</taxon>
        <taxon>Kickxellomycotina</taxon>
        <taxon>Kickxellomycetes</taxon>
        <taxon>Kickxellales</taxon>
        <taxon>Kickxellaceae</taxon>
        <taxon>Coemansia</taxon>
    </lineage>
</organism>
<feature type="region of interest" description="Disordered" evidence="8">
    <location>
        <begin position="478"/>
        <end position="514"/>
    </location>
</feature>
<feature type="repeat" description="ANK" evidence="7">
    <location>
        <begin position="145"/>
        <end position="178"/>
    </location>
</feature>